<name>A0A6J5B5L7_9BURK</name>
<evidence type="ECO:0000256" key="1">
    <source>
        <dbReference type="SAM" id="MobiDB-lite"/>
    </source>
</evidence>
<accession>A0A6J5B5L7</accession>
<gene>
    <name evidence="2" type="ORF">LMG27174_03273</name>
</gene>
<proteinExistence type="predicted"/>
<dbReference type="AlphaFoldDB" id="A0A6J5B5L7"/>
<protein>
    <submittedName>
        <fullName evidence="2">Uncharacterized protein</fullName>
    </submittedName>
</protein>
<dbReference type="Proteomes" id="UP000494205">
    <property type="component" value="Unassembled WGS sequence"/>
</dbReference>
<dbReference type="RefSeq" id="WP_146014317.1">
    <property type="nucleotide sequence ID" value="NZ_CADIJZ010000011.1"/>
</dbReference>
<dbReference type="EMBL" id="CADIJZ010000011">
    <property type="protein sequence ID" value="CAB3693169.1"/>
    <property type="molecule type" value="Genomic_DNA"/>
</dbReference>
<sequence>MIESFTGNRDGAANSNNPYPIQKHRLDMKKKVRIFYSLDIPDAVTLAVCALAHGGGLHGLPGGLRFYPQLRCVKKSLFRL</sequence>
<evidence type="ECO:0000313" key="2">
    <source>
        <dbReference type="EMBL" id="CAB3693169.1"/>
    </source>
</evidence>
<evidence type="ECO:0000313" key="3">
    <source>
        <dbReference type="Proteomes" id="UP000494205"/>
    </source>
</evidence>
<feature type="region of interest" description="Disordered" evidence="1">
    <location>
        <begin position="1"/>
        <end position="20"/>
    </location>
</feature>
<reference evidence="2 3" key="1">
    <citation type="submission" date="2020-04" db="EMBL/GenBank/DDBJ databases">
        <authorList>
            <person name="De Canck E."/>
        </authorList>
    </citation>
    <scope>NUCLEOTIDE SEQUENCE [LARGE SCALE GENOMIC DNA]</scope>
    <source>
        <strain evidence="2 3">LMG 27174</strain>
    </source>
</reference>
<organism evidence="2 3">
    <name type="scientific">Paraburkholderia rhynchosiae</name>
    <dbReference type="NCBI Taxonomy" id="487049"/>
    <lineage>
        <taxon>Bacteria</taxon>
        <taxon>Pseudomonadati</taxon>
        <taxon>Pseudomonadota</taxon>
        <taxon>Betaproteobacteria</taxon>
        <taxon>Burkholderiales</taxon>
        <taxon>Burkholderiaceae</taxon>
        <taxon>Paraburkholderia</taxon>
    </lineage>
</organism>